<evidence type="ECO:0000313" key="2">
    <source>
        <dbReference type="Proteomes" id="UP000321514"/>
    </source>
</evidence>
<comment type="caution">
    <text evidence="1">The sequence shown here is derived from an EMBL/GenBank/DDBJ whole genome shotgun (WGS) entry which is preliminary data.</text>
</comment>
<evidence type="ECO:0000313" key="1">
    <source>
        <dbReference type="EMBL" id="GEN06813.1"/>
    </source>
</evidence>
<proteinExistence type="predicted"/>
<reference evidence="1 2" key="1">
    <citation type="submission" date="2019-07" db="EMBL/GenBank/DDBJ databases">
        <title>Whole genome shotgun sequence of Myxococcus fulvus NBRC 100333.</title>
        <authorList>
            <person name="Hosoyama A."/>
            <person name="Uohara A."/>
            <person name="Ohji S."/>
            <person name="Ichikawa N."/>
        </authorList>
    </citation>
    <scope>NUCLEOTIDE SEQUENCE [LARGE SCALE GENOMIC DNA]</scope>
    <source>
        <strain evidence="1 2">NBRC 100333</strain>
    </source>
</reference>
<sequence>MAEENLAPRTARVLFPARGGALVTARPPSARGATWLAHGPRTHYLFGDGAKPRARRHAMADKKVTITYCNS</sequence>
<organism evidence="1 2">
    <name type="scientific">Myxococcus fulvus</name>
    <dbReference type="NCBI Taxonomy" id="33"/>
    <lineage>
        <taxon>Bacteria</taxon>
        <taxon>Pseudomonadati</taxon>
        <taxon>Myxococcota</taxon>
        <taxon>Myxococcia</taxon>
        <taxon>Myxococcales</taxon>
        <taxon>Cystobacterineae</taxon>
        <taxon>Myxococcaceae</taxon>
        <taxon>Myxococcus</taxon>
    </lineage>
</organism>
<dbReference type="EMBL" id="BJXR01000017">
    <property type="protein sequence ID" value="GEN06813.1"/>
    <property type="molecule type" value="Genomic_DNA"/>
</dbReference>
<gene>
    <name evidence="1" type="ORF">MFU01_18500</name>
</gene>
<name>A0A511SZS7_MYXFU</name>
<accession>A0A511SZS7</accession>
<dbReference type="AlphaFoldDB" id="A0A511SZS7"/>
<dbReference type="Proteomes" id="UP000321514">
    <property type="component" value="Unassembled WGS sequence"/>
</dbReference>
<protein>
    <submittedName>
        <fullName evidence="1">Uncharacterized protein</fullName>
    </submittedName>
</protein>